<accession>A0AAP4BSQ1</accession>
<dbReference type="PANTHER" id="PTHR43396">
    <property type="entry name" value="FLAVOHEMOPROTEIN"/>
    <property type="match status" value="1"/>
</dbReference>
<evidence type="ECO:0000259" key="15">
    <source>
        <dbReference type="PROSITE" id="PS01033"/>
    </source>
</evidence>
<keyword evidence="5 14" id="KW-0561">Oxygen transport</keyword>
<evidence type="ECO:0000259" key="16">
    <source>
        <dbReference type="PROSITE" id="PS51384"/>
    </source>
</evidence>
<name>A0AAP4BSQ1_9CORY</name>
<comment type="catalytic activity">
    <reaction evidence="12">
        <text>2 nitric oxide + NADH + 2 O2 = 2 nitrate + NAD(+) + H(+)</text>
        <dbReference type="Rhea" id="RHEA:19469"/>
        <dbReference type="ChEBI" id="CHEBI:15378"/>
        <dbReference type="ChEBI" id="CHEBI:15379"/>
        <dbReference type="ChEBI" id="CHEBI:16480"/>
        <dbReference type="ChEBI" id="CHEBI:17632"/>
        <dbReference type="ChEBI" id="CHEBI:57540"/>
        <dbReference type="ChEBI" id="CHEBI:57945"/>
        <dbReference type="EC" id="1.14.12.17"/>
    </reaction>
</comment>
<dbReference type="InterPro" id="IPR039261">
    <property type="entry name" value="FNR_nucleotide-bd"/>
</dbReference>
<dbReference type="EC" id="1.14.12.17" evidence="3"/>
<evidence type="ECO:0000256" key="9">
    <source>
        <dbReference type="ARBA" id="ARBA00023004"/>
    </source>
</evidence>
<dbReference type="GO" id="GO:0051537">
    <property type="term" value="F:2 iron, 2 sulfur cluster binding"/>
    <property type="evidence" value="ECO:0007669"/>
    <property type="project" value="UniProtKB-KW"/>
</dbReference>
<evidence type="ECO:0000256" key="2">
    <source>
        <dbReference type="ARBA" id="ARBA00006401"/>
    </source>
</evidence>
<evidence type="ECO:0000256" key="8">
    <source>
        <dbReference type="ARBA" id="ARBA00022857"/>
    </source>
</evidence>
<dbReference type="Gene3D" id="1.10.490.10">
    <property type="entry name" value="Globins"/>
    <property type="match status" value="1"/>
</dbReference>
<dbReference type="Pfam" id="PF00042">
    <property type="entry name" value="Globin"/>
    <property type="match status" value="1"/>
</dbReference>
<dbReference type="GO" id="GO:0071500">
    <property type="term" value="P:cellular response to nitrosative stress"/>
    <property type="evidence" value="ECO:0007669"/>
    <property type="project" value="TreeGrafter"/>
</dbReference>
<evidence type="ECO:0000256" key="12">
    <source>
        <dbReference type="ARBA" id="ARBA00048649"/>
    </source>
</evidence>
<dbReference type="GO" id="GO:0046210">
    <property type="term" value="P:nitric oxide catabolic process"/>
    <property type="evidence" value="ECO:0007669"/>
    <property type="project" value="TreeGrafter"/>
</dbReference>
<keyword evidence="14" id="KW-0813">Transport</keyword>
<keyword evidence="4 14" id="KW-0349">Heme</keyword>
<dbReference type="GO" id="GO:0019825">
    <property type="term" value="F:oxygen binding"/>
    <property type="evidence" value="ECO:0007669"/>
    <property type="project" value="InterPro"/>
</dbReference>
<dbReference type="PROSITE" id="PS01033">
    <property type="entry name" value="GLOBIN"/>
    <property type="match status" value="1"/>
</dbReference>
<dbReference type="AlphaFoldDB" id="A0AAP4BSQ1"/>
<dbReference type="CDD" id="cd14782">
    <property type="entry name" value="FHb-globin_2"/>
    <property type="match status" value="1"/>
</dbReference>
<organism evidence="17 18">
    <name type="scientific">Corynebacterium pseudodiphtheriticum</name>
    <dbReference type="NCBI Taxonomy" id="37637"/>
    <lineage>
        <taxon>Bacteria</taxon>
        <taxon>Bacillati</taxon>
        <taxon>Actinomycetota</taxon>
        <taxon>Actinomycetes</taxon>
        <taxon>Mycobacteriales</taxon>
        <taxon>Corynebacteriaceae</taxon>
        <taxon>Corynebacterium</taxon>
    </lineage>
</organism>
<evidence type="ECO:0000256" key="14">
    <source>
        <dbReference type="RuleBase" id="RU000356"/>
    </source>
</evidence>
<evidence type="ECO:0000256" key="7">
    <source>
        <dbReference type="ARBA" id="ARBA00022723"/>
    </source>
</evidence>
<dbReference type="GO" id="GO:0071949">
    <property type="term" value="F:FAD binding"/>
    <property type="evidence" value="ECO:0007669"/>
    <property type="project" value="TreeGrafter"/>
</dbReference>
<keyword evidence="8" id="KW-0521">NADP</keyword>
<evidence type="ECO:0000256" key="13">
    <source>
        <dbReference type="ARBA" id="ARBA00049433"/>
    </source>
</evidence>
<evidence type="ECO:0000256" key="3">
    <source>
        <dbReference type="ARBA" id="ARBA00012229"/>
    </source>
</evidence>
<evidence type="ECO:0000256" key="6">
    <source>
        <dbReference type="ARBA" id="ARBA00022714"/>
    </source>
</evidence>
<comment type="catalytic activity">
    <reaction evidence="13">
        <text>2 nitric oxide + NADPH + 2 O2 = 2 nitrate + NADP(+) + H(+)</text>
        <dbReference type="Rhea" id="RHEA:19465"/>
        <dbReference type="ChEBI" id="CHEBI:15378"/>
        <dbReference type="ChEBI" id="CHEBI:15379"/>
        <dbReference type="ChEBI" id="CHEBI:16480"/>
        <dbReference type="ChEBI" id="CHEBI:17632"/>
        <dbReference type="ChEBI" id="CHEBI:57783"/>
        <dbReference type="ChEBI" id="CHEBI:58349"/>
        <dbReference type="EC" id="1.14.12.17"/>
    </reaction>
</comment>
<proteinExistence type="inferred from homology"/>
<keyword evidence="6" id="KW-0001">2Fe-2S</keyword>
<dbReference type="InterPro" id="IPR017938">
    <property type="entry name" value="Riboflavin_synthase-like_b-brl"/>
</dbReference>
<dbReference type="InterPro" id="IPR008333">
    <property type="entry name" value="Cbr1-like_FAD-bd_dom"/>
</dbReference>
<dbReference type="SUPFAM" id="SSF63380">
    <property type="entry name" value="Riboflavin synthase domain-like"/>
    <property type="match status" value="1"/>
</dbReference>
<evidence type="ECO:0000256" key="4">
    <source>
        <dbReference type="ARBA" id="ARBA00022617"/>
    </source>
</evidence>
<dbReference type="Pfam" id="PF00970">
    <property type="entry name" value="FAD_binding_6"/>
    <property type="match status" value="1"/>
</dbReference>
<protein>
    <recommendedName>
        <fullName evidence="3">nitric oxide dioxygenase</fullName>
        <ecNumber evidence="3">1.14.12.17</ecNumber>
    </recommendedName>
</protein>
<sequence>MYISTQPQTTDIALTPENEEIVKATLPIVGGAIEDIAPVFYRTMFGKHPELISDLFNRGNQRSGEQQKALAASIATFASMLVTPDAPDPRDMLSRIGHKHVSLGITEAQYQIVHDNLFAAIVEVLGEDVVTPEVAAAWDEVYWLMAKVLIDFERNLYRSADVADGDVFRTVTLQEKKQLSDNVVEFTFGGVDFSDALPGQYVSVGVQLPDGARQLRQYSIVGTTAESFTIAVQRDGEVSSFLMDEVEIDGKVQATLPAGDLVLQEDDAPAVLVSQGIGSTPMTGMLAALVARSASSAVPAVTVIHADATPDSYAQRDITDSHVVGLADKGEARHIARYRDNGESVDLKALAEEGLIPQGARWYLCGGSNFLQNQRDQLAENADALAPKGIHFELFSPNDWLI</sequence>
<dbReference type="InterPro" id="IPR012292">
    <property type="entry name" value="Globin/Proto"/>
</dbReference>
<dbReference type="PANTHER" id="PTHR43396:SF3">
    <property type="entry name" value="FLAVOHEMOPROTEIN"/>
    <property type="match status" value="1"/>
</dbReference>
<gene>
    <name evidence="17" type="ORF">QPX42_00690</name>
</gene>
<dbReference type="GO" id="GO:0020037">
    <property type="term" value="F:heme binding"/>
    <property type="evidence" value="ECO:0007669"/>
    <property type="project" value="InterPro"/>
</dbReference>
<dbReference type="GO" id="GO:0008941">
    <property type="term" value="F:nitric oxide dioxygenase NAD(P)H activity"/>
    <property type="evidence" value="ECO:0007669"/>
    <property type="project" value="UniProtKB-EC"/>
</dbReference>
<comment type="caution">
    <text evidence="17">The sequence shown here is derived from an EMBL/GenBank/DDBJ whole genome shotgun (WGS) entry which is preliminary data.</text>
</comment>
<evidence type="ECO:0000256" key="10">
    <source>
        <dbReference type="ARBA" id="ARBA00023014"/>
    </source>
</evidence>
<dbReference type="InterPro" id="IPR017927">
    <property type="entry name" value="FAD-bd_FR_type"/>
</dbReference>
<evidence type="ECO:0000256" key="5">
    <source>
        <dbReference type="ARBA" id="ARBA00022621"/>
    </source>
</evidence>
<feature type="domain" description="FAD-binding FR-type" evidence="16">
    <location>
        <begin position="166"/>
        <end position="264"/>
    </location>
</feature>
<evidence type="ECO:0000256" key="1">
    <source>
        <dbReference type="ARBA" id="ARBA00001970"/>
    </source>
</evidence>
<dbReference type="InterPro" id="IPR009050">
    <property type="entry name" value="Globin-like_sf"/>
</dbReference>
<keyword evidence="9" id="KW-0408">Iron</keyword>
<dbReference type="RefSeq" id="WP_284588667.1">
    <property type="nucleotide sequence ID" value="NZ_CP137212.1"/>
</dbReference>
<dbReference type="SUPFAM" id="SSF52343">
    <property type="entry name" value="Ferredoxin reductase-like, C-terminal NADP-linked domain"/>
    <property type="match status" value="1"/>
</dbReference>
<evidence type="ECO:0000313" key="18">
    <source>
        <dbReference type="Proteomes" id="UP001224412"/>
    </source>
</evidence>
<keyword evidence="7" id="KW-0479">Metal-binding</keyword>
<dbReference type="Proteomes" id="UP001224412">
    <property type="component" value="Unassembled WGS sequence"/>
</dbReference>
<dbReference type="GO" id="GO:0005344">
    <property type="term" value="F:oxygen carrier activity"/>
    <property type="evidence" value="ECO:0007669"/>
    <property type="project" value="UniProtKB-KW"/>
</dbReference>
<reference evidence="17" key="1">
    <citation type="submission" date="2023-05" db="EMBL/GenBank/DDBJ databases">
        <title>Metabolic capabilities are highly conserved among human nasal-associated Corynebacterium species in pangenomic analyses.</title>
        <authorList>
            <person name="Tran T.H."/>
            <person name="Roberts A.Q."/>
            <person name="Escapa I.F."/>
            <person name="Gao W."/>
            <person name="Conlan S."/>
            <person name="Kong H."/>
            <person name="Segre J.A."/>
            <person name="Kelly M.S."/>
            <person name="Lemon K.P."/>
        </authorList>
    </citation>
    <scope>NUCLEOTIDE SEQUENCE</scope>
    <source>
        <strain evidence="17">KPL2773</strain>
    </source>
</reference>
<dbReference type="PROSITE" id="PS51384">
    <property type="entry name" value="FAD_FR"/>
    <property type="match status" value="1"/>
</dbReference>
<dbReference type="Gene3D" id="2.40.30.10">
    <property type="entry name" value="Translation factors"/>
    <property type="match status" value="1"/>
</dbReference>
<dbReference type="InterPro" id="IPR000971">
    <property type="entry name" value="Globin"/>
</dbReference>
<keyword evidence="11" id="KW-0520">NAD</keyword>
<comment type="similarity">
    <text evidence="14">Belongs to the globin family.</text>
</comment>
<evidence type="ECO:0000256" key="11">
    <source>
        <dbReference type="ARBA" id="ARBA00023027"/>
    </source>
</evidence>
<evidence type="ECO:0000313" key="17">
    <source>
        <dbReference type="EMBL" id="MDK4306081.1"/>
    </source>
</evidence>
<comment type="cofactor">
    <cofactor evidence="1">
        <name>heme b</name>
        <dbReference type="ChEBI" id="CHEBI:60344"/>
    </cofactor>
</comment>
<keyword evidence="10" id="KW-0411">Iron-sulfur</keyword>
<dbReference type="GO" id="GO:0046872">
    <property type="term" value="F:metal ion binding"/>
    <property type="evidence" value="ECO:0007669"/>
    <property type="project" value="UniProtKB-KW"/>
</dbReference>
<dbReference type="EMBL" id="JASNVH010000001">
    <property type="protein sequence ID" value="MDK4306081.1"/>
    <property type="molecule type" value="Genomic_DNA"/>
</dbReference>
<comment type="similarity">
    <text evidence="2">In the C-terminal section; belongs to the flavoprotein pyridine nucleotide cytochrome reductase family.</text>
</comment>
<feature type="domain" description="Globin" evidence="15">
    <location>
        <begin position="13"/>
        <end position="154"/>
    </location>
</feature>
<dbReference type="SUPFAM" id="SSF46458">
    <property type="entry name" value="Globin-like"/>
    <property type="match status" value="1"/>
</dbReference>
<dbReference type="Gene3D" id="3.40.50.80">
    <property type="entry name" value="Nucleotide-binding domain of ferredoxin-NADP reductase (FNR) module"/>
    <property type="match status" value="1"/>
</dbReference>